<keyword evidence="2" id="KW-1185">Reference proteome</keyword>
<dbReference type="Proteomes" id="UP000184267">
    <property type="component" value="Unassembled WGS sequence"/>
</dbReference>
<accession>A0A1M2VY04</accession>
<dbReference type="EMBL" id="MNAD01000484">
    <property type="protein sequence ID" value="OJT12468.1"/>
    <property type="molecule type" value="Genomic_DNA"/>
</dbReference>
<sequence length="111" mass="12442">MFYFQYDIHDVVHTYAMVSEFSSPDPTIARETFGVLLACLHRGDLSRKIVDAKEIVSAVGMVPLPTTAEERARDPTGALYAERYFVVEKPGLEVAMLGGVEEEDEEEEDNE</sequence>
<protein>
    <submittedName>
        <fullName evidence="1">Uncharacterized protein</fullName>
    </submittedName>
</protein>
<gene>
    <name evidence="1" type="ORF">TRAPUB_10983</name>
</gene>
<reference evidence="1 2" key="1">
    <citation type="submission" date="2016-10" db="EMBL/GenBank/DDBJ databases">
        <title>Genome sequence of the basidiomycete white-rot fungus Trametes pubescens.</title>
        <authorList>
            <person name="Makela M.R."/>
            <person name="Granchi Z."/>
            <person name="Peng M."/>
            <person name="De Vries R.P."/>
            <person name="Grigoriev I."/>
            <person name="Riley R."/>
            <person name="Hilden K."/>
        </authorList>
    </citation>
    <scope>NUCLEOTIDE SEQUENCE [LARGE SCALE GENOMIC DNA]</scope>
    <source>
        <strain evidence="1 2">FBCC735</strain>
    </source>
</reference>
<name>A0A1M2VY04_TRAPU</name>
<dbReference type="OrthoDB" id="2753930at2759"/>
<proteinExistence type="predicted"/>
<dbReference type="AlphaFoldDB" id="A0A1M2VY04"/>
<evidence type="ECO:0000313" key="1">
    <source>
        <dbReference type="EMBL" id="OJT12468.1"/>
    </source>
</evidence>
<organism evidence="1 2">
    <name type="scientific">Trametes pubescens</name>
    <name type="common">White-rot fungus</name>
    <dbReference type="NCBI Taxonomy" id="154538"/>
    <lineage>
        <taxon>Eukaryota</taxon>
        <taxon>Fungi</taxon>
        <taxon>Dikarya</taxon>
        <taxon>Basidiomycota</taxon>
        <taxon>Agaricomycotina</taxon>
        <taxon>Agaricomycetes</taxon>
        <taxon>Polyporales</taxon>
        <taxon>Polyporaceae</taxon>
        <taxon>Trametes</taxon>
    </lineage>
</organism>
<dbReference type="STRING" id="154538.A0A1M2VY04"/>
<comment type="caution">
    <text evidence="1">The sequence shown here is derived from an EMBL/GenBank/DDBJ whole genome shotgun (WGS) entry which is preliminary data.</text>
</comment>
<evidence type="ECO:0000313" key="2">
    <source>
        <dbReference type="Proteomes" id="UP000184267"/>
    </source>
</evidence>
<dbReference type="OMA" id="PEYNIFF"/>